<dbReference type="SUPFAM" id="SSF109998">
    <property type="entry name" value="Triger factor/SurA peptide-binding domain-like"/>
    <property type="match status" value="2"/>
</dbReference>
<feature type="compositionally biased region" description="Basic and acidic residues" evidence="12">
    <location>
        <begin position="325"/>
        <end position="339"/>
    </location>
</feature>
<feature type="domain" description="PpiC" evidence="14">
    <location>
        <begin position="281"/>
        <end position="383"/>
    </location>
</feature>
<dbReference type="SUPFAM" id="SSF54534">
    <property type="entry name" value="FKBP-like"/>
    <property type="match status" value="1"/>
</dbReference>
<feature type="region of interest" description="Disordered" evidence="12">
    <location>
        <begin position="324"/>
        <end position="344"/>
    </location>
</feature>
<dbReference type="PROSITE" id="PS50198">
    <property type="entry name" value="PPIC_PPIASE_2"/>
    <property type="match status" value="1"/>
</dbReference>
<evidence type="ECO:0000256" key="1">
    <source>
        <dbReference type="ARBA" id="ARBA00004382"/>
    </source>
</evidence>
<evidence type="ECO:0000256" key="10">
    <source>
        <dbReference type="ARBA" id="ARBA00042775"/>
    </source>
</evidence>
<dbReference type="EMBL" id="CP003130">
    <property type="protein sequence ID" value="AEU35921.1"/>
    <property type="molecule type" value="Genomic_DNA"/>
</dbReference>
<evidence type="ECO:0000256" key="8">
    <source>
        <dbReference type="ARBA" id="ARBA00038408"/>
    </source>
</evidence>
<dbReference type="Gene3D" id="1.10.4030.10">
    <property type="entry name" value="Porin chaperone SurA, peptide-binding domain"/>
    <property type="match status" value="1"/>
</dbReference>
<evidence type="ECO:0000256" key="9">
    <source>
        <dbReference type="ARBA" id="ARBA00040743"/>
    </source>
</evidence>
<evidence type="ECO:0000256" key="11">
    <source>
        <dbReference type="PROSITE-ProRule" id="PRU00278"/>
    </source>
</evidence>
<dbReference type="Proteomes" id="UP000007113">
    <property type="component" value="Chromosome"/>
</dbReference>
<accession>G8NNP6</accession>
<proteinExistence type="inferred from homology"/>
<organism evidence="15 16">
    <name type="scientific">Granulicella mallensis (strain ATCC BAA-1857 / DSM 23137 / MP5ACTX8)</name>
    <dbReference type="NCBI Taxonomy" id="682795"/>
    <lineage>
        <taxon>Bacteria</taxon>
        <taxon>Pseudomonadati</taxon>
        <taxon>Acidobacteriota</taxon>
        <taxon>Terriglobia</taxon>
        <taxon>Terriglobales</taxon>
        <taxon>Acidobacteriaceae</taxon>
        <taxon>Granulicella</taxon>
    </lineage>
</organism>
<dbReference type="RefSeq" id="WP_014264800.1">
    <property type="nucleotide sequence ID" value="NC_016631.1"/>
</dbReference>
<evidence type="ECO:0000256" key="2">
    <source>
        <dbReference type="ARBA" id="ARBA00022475"/>
    </source>
</evidence>
<evidence type="ECO:0000259" key="14">
    <source>
        <dbReference type="PROSITE" id="PS50198"/>
    </source>
</evidence>
<evidence type="ECO:0000256" key="5">
    <source>
        <dbReference type="ARBA" id="ARBA00022989"/>
    </source>
</evidence>
<keyword evidence="3" id="KW-0997">Cell inner membrane</keyword>
<dbReference type="STRING" id="682795.AciX8_1581"/>
<dbReference type="HOGENOM" id="CLU_023843_1_0_0"/>
<evidence type="ECO:0000256" key="4">
    <source>
        <dbReference type="ARBA" id="ARBA00022692"/>
    </source>
</evidence>
<keyword evidence="16" id="KW-1185">Reference proteome</keyword>
<feature type="transmembrane region" description="Helical" evidence="13">
    <location>
        <begin position="12"/>
        <end position="36"/>
    </location>
</feature>
<dbReference type="InterPro" id="IPR000297">
    <property type="entry name" value="PPIase_PpiC"/>
</dbReference>
<dbReference type="InterPro" id="IPR052029">
    <property type="entry name" value="PpiD_chaperone"/>
</dbReference>
<keyword evidence="6 13" id="KW-0472">Membrane</keyword>
<comment type="similarity">
    <text evidence="8">Belongs to the PpiD chaperone family.</text>
</comment>
<dbReference type="PANTHER" id="PTHR47529:SF1">
    <property type="entry name" value="PERIPLASMIC CHAPERONE PPID"/>
    <property type="match status" value="1"/>
</dbReference>
<keyword evidence="11" id="KW-0697">Rotamase</keyword>
<evidence type="ECO:0000313" key="15">
    <source>
        <dbReference type="EMBL" id="AEU35921.1"/>
    </source>
</evidence>
<keyword evidence="2" id="KW-1003">Cell membrane</keyword>
<keyword evidence="5 13" id="KW-1133">Transmembrane helix</keyword>
<evidence type="ECO:0000256" key="6">
    <source>
        <dbReference type="ARBA" id="ARBA00023136"/>
    </source>
</evidence>
<keyword evidence="4 13" id="KW-0812">Transmembrane</keyword>
<reference evidence="15 16" key="1">
    <citation type="submission" date="2011-11" db="EMBL/GenBank/DDBJ databases">
        <title>Complete sequence of Granulicella mallensis MP5ACTX8.</title>
        <authorList>
            <consortium name="US DOE Joint Genome Institute"/>
            <person name="Lucas S."/>
            <person name="Copeland A."/>
            <person name="Lapidus A."/>
            <person name="Cheng J.-F."/>
            <person name="Goodwin L."/>
            <person name="Pitluck S."/>
            <person name="Peters L."/>
            <person name="Lu M."/>
            <person name="Detter J.C."/>
            <person name="Han C."/>
            <person name="Tapia R."/>
            <person name="Land M."/>
            <person name="Hauser L."/>
            <person name="Kyrpides N."/>
            <person name="Ivanova N."/>
            <person name="Mikhailova N."/>
            <person name="Pagani I."/>
            <person name="Rawat S."/>
            <person name="Mannisto M."/>
            <person name="Haggblom M."/>
            <person name="Woyke T."/>
        </authorList>
    </citation>
    <scope>NUCLEOTIDE SEQUENCE [LARGE SCALE GENOMIC DNA]</scope>
    <source>
        <strain evidence="16">ATCC BAA-1857 / DSM 23137 / MP5ACTX8</strain>
    </source>
</reference>
<dbReference type="GO" id="GO:0003755">
    <property type="term" value="F:peptidyl-prolyl cis-trans isomerase activity"/>
    <property type="evidence" value="ECO:0007669"/>
    <property type="project" value="UniProtKB-KW"/>
</dbReference>
<keyword evidence="7" id="KW-0143">Chaperone</keyword>
<evidence type="ECO:0000256" key="3">
    <source>
        <dbReference type="ARBA" id="ARBA00022519"/>
    </source>
</evidence>
<dbReference type="Gene3D" id="3.10.50.40">
    <property type="match status" value="1"/>
</dbReference>
<evidence type="ECO:0000313" key="16">
    <source>
        <dbReference type="Proteomes" id="UP000007113"/>
    </source>
</evidence>
<name>G8NNP6_GRAMM</name>
<dbReference type="eggNOG" id="COG0760">
    <property type="taxonomic scope" value="Bacteria"/>
</dbReference>
<evidence type="ECO:0000256" key="13">
    <source>
        <dbReference type="SAM" id="Phobius"/>
    </source>
</evidence>
<gene>
    <name evidence="15" type="ordered locus">AciX8_1581</name>
</gene>
<evidence type="ECO:0000256" key="12">
    <source>
        <dbReference type="SAM" id="MobiDB-lite"/>
    </source>
</evidence>
<comment type="subcellular location">
    <subcellularLocation>
        <location evidence="1">Cell inner membrane</location>
        <topology evidence="1">Single-pass type II membrane protein</topology>
        <orientation evidence="1">Periplasmic side</orientation>
    </subcellularLocation>
</comment>
<dbReference type="Pfam" id="PF13616">
    <property type="entry name" value="Rotamase_3"/>
    <property type="match status" value="1"/>
</dbReference>
<dbReference type="GO" id="GO:0005886">
    <property type="term" value="C:plasma membrane"/>
    <property type="evidence" value="ECO:0007669"/>
    <property type="project" value="UniProtKB-SubCell"/>
</dbReference>
<dbReference type="InterPro" id="IPR027304">
    <property type="entry name" value="Trigger_fact/SurA_dom_sf"/>
</dbReference>
<dbReference type="KEGG" id="gma:AciX8_1581"/>
<dbReference type="PANTHER" id="PTHR47529">
    <property type="entry name" value="PEPTIDYL-PROLYL CIS-TRANS ISOMERASE D"/>
    <property type="match status" value="1"/>
</dbReference>
<dbReference type="Pfam" id="PF13624">
    <property type="entry name" value="SurA_N_3"/>
    <property type="match status" value="1"/>
</dbReference>
<evidence type="ECO:0000256" key="7">
    <source>
        <dbReference type="ARBA" id="ARBA00023186"/>
    </source>
</evidence>
<dbReference type="AlphaFoldDB" id="G8NNP6"/>
<sequence length="656" mass="70957">MIRILQQDNRLTKAIFALIIGAAIITMVITLVPGIFDNGANNNPSVFATIHTPGIFGKIVGESQQVQMADVQRQTMQQIQQQHLPEQYAPLLAGRVGQQQVERKVLALEADRLGLQVSDEDLRSFMQKGTLSQYIFPGGKFIGTDQYTNFVQQYFQISVPEFEAEVKSDLELQRLQSLVTAGVTVSDAAVRADYMQQGTKVKFDYAVIAASDIKKTINPSDADLQAFFKQFAARYATAIPETRKLELFSFDASNIPGGKPQVNDADVQAYYNAHLDQYKLPEQVKTRHILITVAKGADAKTDAAAKAKAEDILKQIRAGGNFADLAKKNSDDPGSKDQGGELPLMPTSGFVPEYSKAAMALNPGQTSDLVRSQFGYHIIQTEQKEAAHTKTLAETKDTIVPLLQQQKAGAAELNFANQLAAEAKKNGMQKTADAHSLHLVTTDYIGHDGVIASLADSSNVLTQAFGVAKGAAPATASTGEGYAVFQVDDIKAAHAPDFADYKPHILDDYREQKAPELLNSQLIKLADRAKVLNDLKKAAAEMNVPVKTSDLVGRDAQVPDLGALTGPASVVFSLPKGGISGPINEGPNGSVIQLADKQEPTADDIAKNLPTSREKLLNVKREEIFNVFVGSLMDKYEKAGAIVYSTKQPASPFGGR</sequence>
<dbReference type="InterPro" id="IPR046357">
    <property type="entry name" value="PPIase_dom_sf"/>
</dbReference>
<keyword evidence="11 15" id="KW-0413">Isomerase</keyword>
<protein>
    <recommendedName>
        <fullName evidence="9">Periplasmic chaperone PpiD</fullName>
    </recommendedName>
    <alternativeName>
        <fullName evidence="10">Periplasmic folding chaperone</fullName>
    </alternativeName>
</protein>
<dbReference type="OrthoDB" id="14196at2"/>